<evidence type="ECO:0000256" key="1">
    <source>
        <dbReference type="SAM" id="MobiDB-lite"/>
    </source>
</evidence>
<keyword evidence="2" id="KW-0812">Transmembrane</keyword>
<evidence type="ECO:0000313" key="7">
    <source>
        <dbReference type="Proteomes" id="UP000799302"/>
    </source>
</evidence>
<protein>
    <recommendedName>
        <fullName evidence="8">Cellular morphogenesis protein</fullName>
    </recommendedName>
</protein>
<gene>
    <name evidence="6" type="ORF">BT63DRAFT_449524</name>
</gene>
<evidence type="ECO:0008006" key="8">
    <source>
        <dbReference type="Google" id="ProtNLM"/>
    </source>
</evidence>
<evidence type="ECO:0000259" key="5">
    <source>
        <dbReference type="Pfam" id="PF20843"/>
    </source>
</evidence>
<dbReference type="PANTHER" id="PTHR31778">
    <property type="entry name" value="BUD SITE SELECTION PROTEIN RAX2"/>
    <property type="match status" value="1"/>
</dbReference>
<evidence type="ECO:0000259" key="4">
    <source>
        <dbReference type="Pfam" id="PF20842"/>
    </source>
</evidence>
<dbReference type="InterPro" id="IPR011043">
    <property type="entry name" value="Gal_Oxase/kelch_b-propeller"/>
</dbReference>
<feature type="domain" description="Rax2-like third" evidence="5">
    <location>
        <begin position="385"/>
        <end position="545"/>
    </location>
</feature>
<dbReference type="OrthoDB" id="2503993at2759"/>
<dbReference type="Pfam" id="PF12768">
    <property type="entry name" value="Rax2"/>
    <property type="match status" value="1"/>
</dbReference>
<feature type="domain" description="Rax2-like second" evidence="4">
    <location>
        <begin position="227"/>
        <end position="364"/>
    </location>
</feature>
<feature type="domain" description="Rax2-like C-terminal" evidence="3">
    <location>
        <begin position="899"/>
        <end position="1146"/>
    </location>
</feature>
<dbReference type="PANTHER" id="PTHR31778:SF2">
    <property type="entry name" value="BUD SITE SELECTION PROTEIN RAX2"/>
    <property type="match status" value="1"/>
</dbReference>
<dbReference type="Pfam" id="PF20843">
    <property type="entry name" value="Rax2_3"/>
    <property type="match status" value="1"/>
</dbReference>
<keyword evidence="2" id="KW-1133">Transmembrane helix</keyword>
<evidence type="ECO:0000256" key="2">
    <source>
        <dbReference type="SAM" id="Phobius"/>
    </source>
</evidence>
<evidence type="ECO:0000313" key="6">
    <source>
        <dbReference type="EMBL" id="KAF2674536.1"/>
    </source>
</evidence>
<dbReference type="Proteomes" id="UP000799302">
    <property type="component" value="Unassembled WGS sequence"/>
</dbReference>
<dbReference type="Pfam" id="PF20842">
    <property type="entry name" value="Rax2_2"/>
    <property type="match status" value="1"/>
</dbReference>
<sequence length="1234" mass="127203">MRLLRTLLSSTELVTTILVATSYLAIPVSGTITFPPALSSNLDISQLGRVAVVGDFAAASLYDYTQQSSNSVNTNGKLSLLSRYPTGAFATLEASDAYIYSMCTLQTSGKTTGVFIGGNFTSLGGVESPGIALYNPDTSKVQAISGLSGKVNALLCDSSAGIVYIGGMFSAANTSNAVSWTSNGLKALPFVGFNGAVTSIAKEANGNIVFGGSFDGLGNSTTPKPHDGQRVPLTSATLTGSPATTIANLGNVSNIICKDPTTDGPGNAFLCANDAPCQIQATFPFGFNPTLLRLRNSFSQTTGTKTFYFTAVPLGGILNLSYVDPNGITQYCDQTCPMPKGNTSVQDFHLVNPVGMNGFQLNLAPFMDGTAAGLSDLEMYQNDIYTFAIQNFNEPNCPDVANPATVTTVGTWTTKQSTTGPDYLSNSLTGAINPDDNKVIFSPDIQQAGNYSVTLFTPGCIQDDSCSNRGRVTVSGTLGSQTSNTSPSFSVDIAQTNNFDKFDQIFLGRVDLSSSSFKPTVTVAPSTGQNGPLTIVAQRVKFDLVTTSGGLNGLFEYVPSNKTVNMNFKQSSIDSAATALDSGALVNSVITQNGLLYVGGSFHSGDYSNFFSIGSNATSPADHGLNGPVQAMYPSGNTLFVGGSFNGTINTNGPSGLNGIAAYNTASNKWTALGGGVKGSVSYIVPFQLNLNPAGKTSTTALAISGAFNQINSFGSTSAISVDNFAIWVPSKNNWLQNLNVPTIAVTGLITAGADIPNNPSLFAGSVASFDLGANGALELTGSKSLALEAFPGHLKIPQIMSTNGTSSSNATGVVAGAYYTANNKNYTVLGGHFSASGSNGSTLNNLIIIDGTKGDNVTGVASGISADSTVLAVAIANDAVFAGGSVSGTAAGVQVNGLFVYNISTSDFAKIQPQALQGDTVAVNALAAQPNTQSIYVGGSFDSAGTFPCPGLCIYDTTRNQWTSPANGFKGTVTTMTWVDNTHLLVAGNLTVNNTAMSVALYDSKAQAFGGSGTNGVPSGTITALSPASSNGSMAWIGGSSQDTPFLAKWDGSKWNTVTGLGAGSIIRGLQVFTLTKNHDKTPLLDQNNALLVFGSLNITSFGQASAALFNGTTFTPFLLTNNAQGSPGSVAGIFVANPLNFFKSANHLALGFIVLIGLAISLALIFLIIGAGMAAEILRRRAQGYVAAPSPPPGNDNLQRIPPEELLGGLTQTGRQGGRGWAPEAETGKQVS</sequence>
<evidence type="ECO:0000259" key="3">
    <source>
        <dbReference type="Pfam" id="PF12768"/>
    </source>
</evidence>
<dbReference type="SUPFAM" id="SSF50965">
    <property type="entry name" value="Galactose oxidase, central domain"/>
    <property type="match status" value="2"/>
</dbReference>
<dbReference type="InterPro" id="IPR048265">
    <property type="entry name" value="Rax2-like_third"/>
</dbReference>
<keyword evidence="2" id="KW-0472">Membrane</keyword>
<feature type="region of interest" description="Disordered" evidence="1">
    <location>
        <begin position="1190"/>
        <end position="1234"/>
    </location>
</feature>
<reference evidence="6" key="1">
    <citation type="journal article" date="2020" name="Stud. Mycol.">
        <title>101 Dothideomycetes genomes: a test case for predicting lifestyles and emergence of pathogens.</title>
        <authorList>
            <person name="Haridas S."/>
            <person name="Albert R."/>
            <person name="Binder M."/>
            <person name="Bloem J."/>
            <person name="Labutti K."/>
            <person name="Salamov A."/>
            <person name="Andreopoulos B."/>
            <person name="Baker S."/>
            <person name="Barry K."/>
            <person name="Bills G."/>
            <person name="Bluhm B."/>
            <person name="Cannon C."/>
            <person name="Castanera R."/>
            <person name="Culley D."/>
            <person name="Daum C."/>
            <person name="Ezra D."/>
            <person name="Gonzalez J."/>
            <person name="Henrissat B."/>
            <person name="Kuo A."/>
            <person name="Liang C."/>
            <person name="Lipzen A."/>
            <person name="Lutzoni F."/>
            <person name="Magnuson J."/>
            <person name="Mondo S."/>
            <person name="Nolan M."/>
            <person name="Ohm R."/>
            <person name="Pangilinan J."/>
            <person name="Park H.-J."/>
            <person name="Ramirez L."/>
            <person name="Alfaro M."/>
            <person name="Sun H."/>
            <person name="Tritt A."/>
            <person name="Yoshinaga Y."/>
            <person name="Zwiers L.-H."/>
            <person name="Turgeon B."/>
            <person name="Goodwin S."/>
            <person name="Spatafora J."/>
            <person name="Crous P."/>
            <person name="Grigoriev I."/>
        </authorList>
    </citation>
    <scope>NUCLEOTIDE SEQUENCE</scope>
    <source>
        <strain evidence="6">CBS 115976</strain>
    </source>
</reference>
<organism evidence="6 7">
    <name type="scientific">Microthyrium microscopicum</name>
    <dbReference type="NCBI Taxonomy" id="703497"/>
    <lineage>
        <taxon>Eukaryota</taxon>
        <taxon>Fungi</taxon>
        <taxon>Dikarya</taxon>
        <taxon>Ascomycota</taxon>
        <taxon>Pezizomycotina</taxon>
        <taxon>Dothideomycetes</taxon>
        <taxon>Dothideomycetes incertae sedis</taxon>
        <taxon>Microthyriales</taxon>
        <taxon>Microthyriaceae</taxon>
        <taxon>Microthyrium</taxon>
    </lineage>
</organism>
<dbReference type="Gene3D" id="2.120.10.80">
    <property type="entry name" value="Kelch-type beta propeller"/>
    <property type="match status" value="1"/>
</dbReference>
<dbReference type="InterPro" id="IPR048266">
    <property type="entry name" value="Rax2-like_second"/>
</dbReference>
<proteinExistence type="predicted"/>
<accession>A0A6A6URZ9</accession>
<keyword evidence="7" id="KW-1185">Reference proteome</keyword>
<dbReference type="InterPro" id="IPR024982">
    <property type="entry name" value="Rax2-like_C"/>
</dbReference>
<dbReference type="AlphaFoldDB" id="A0A6A6URZ9"/>
<dbReference type="GO" id="GO:1902929">
    <property type="term" value="C:plasma membrane of growing cell tip"/>
    <property type="evidence" value="ECO:0007669"/>
    <property type="project" value="TreeGrafter"/>
</dbReference>
<dbReference type="InterPro" id="IPR015915">
    <property type="entry name" value="Kelch-typ_b-propeller"/>
</dbReference>
<feature type="transmembrane region" description="Helical" evidence="2">
    <location>
        <begin position="1150"/>
        <end position="1173"/>
    </location>
</feature>
<dbReference type="EMBL" id="MU004230">
    <property type="protein sequence ID" value="KAF2674536.1"/>
    <property type="molecule type" value="Genomic_DNA"/>
</dbReference>
<name>A0A6A6URZ9_9PEZI</name>